<feature type="transmembrane region" description="Helical" evidence="7">
    <location>
        <begin position="86"/>
        <end position="112"/>
    </location>
</feature>
<evidence type="ECO:0000256" key="1">
    <source>
        <dbReference type="ARBA" id="ARBA00004651"/>
    </source>
</evidence>
<feature type="transmembrane region" description="Helical" evidence="7">
    <location>
        <begin position="297"/>
        <end position="313"/>
    </location>
</feature>
<dbReference type="SUPFAM" id="SSF103473">
    <property type="entry name" value="MFS general substrate transporter"/>
    <property type="match status" value="1"/>
</dbReference>
<dbReference type="Proteomes" id="UP001203004">
    <property type="component" value="Unassembled WGS sequence"/>
</dbReference>
<sequence>MIIFKWDHNLQIRLLGEAVFHLFYWMYFPFLTVYFSQELGNSTAGMLMMVPPIISTLGSLTGGGLADHVGRRPIMLLGVSIQTAMFAALALSPSAWLSYFYFIGVSLGSALYSPPSSAMVADLVPENERRHIFATFTTANNIGAVLGPALGAVLFFKYQSALLWTCALILFIYLLIMFFMIHETKPQLSNEKGDGKRHHLVFRSLWDSLKLVAYDKVFGLYILAGIFVIIPMMQLDLYLAVYVINHVPAQSLIYWGDRRFMLSSSEVFGWLLGLNGLMFVLLILPISSWLKNWTERNILLLSCALSGFGTFAVGLNTNIWYLFTITVVFTLGEIVRSPVTQSFVSHYAPARARAQYMGASGLQFTIGRFLAPLTVFISAWVPPMGVFSLLLLFSIISMILYIRVFKIYEKKT</sequence>
<feature type="transmembrane region" description="Helical" evidence="7">
    <location>
        <begin position="162"/>
        <end position="181"/>
    </location>
</feature>
<keyword evidence="10" id="KW-1185">Reference proteome</keyword>
<dbReference type="InterPro" id="IPR011701">
    <property type="entry name" value="MFS"/>
</dbReference>
<evidence type="ECO:0000256" key="5">
    <source>
        <dbReference type="ARBA" id="ARBA00022989"/>
    </source>
</evidence>
<dbReference type="PANTHER" id="PTHR23517">
    <property type="entry name" value="RESISTANCE PROTEIN MDTM, PUTATIVE-RELATED-RELATED"/>
    <property type="match status" value="1"/>
</dbReference>
<evidence type="ECO:0000256" key="2">
    <source>
        <dbReference type="ARBA" id="ARBA00022448"/>
    </source>
</evidence>
<comment type="caution">
    <text evidence="9">The sequence shown here is derived from an EMBL/GenBank/DDBJ whole genome shotgun (WGS) entry which is preliminary data.</text>
</comment>
<gene>
    <name evidence="9" type="ORF">M3N64_06770</name>
</gene>
<dbReference type="EMBL" id="JAMAST010000005">
    <property type="protein sequence ID" value="MCL1631650.1"/>
    <property type="molecule type" value="Genomic_DNA"/>
</dbReference>
<feature type="transmembrane region" description="Helical" evidence="7">
    <location>
        <begin position="319"/>
        <end position="335"/>
    </location>
</feature>
<keyword evidence="2" id="KW-0813">Transport</keyword>
<keyword evidence="4 7" id="KW-0812">Transmembrane</keyword>
<feature type="domain" description="Major facilitator superfamily (MFS) profile" evidence="8">
    <location>
        <begin position="1"/>
        <end position="412"/>
    </location>
</feature>
<dbReference type="Pfam" id="PF07690">
    <property type="entry name" value="MFS_1"/>
    <property type="match status" value="2"/>
</dbReference>
<dbReference type="PANTHER" id="PTHR23517:SF3">
    <property type="entry name" value="INTEGRAL MEMBRANE TRANSPORT PROTEIN"/>
    <property type="match status" value="1"/>
</dbReference>
<dbReference type="Gene3D" id="1.20.1250.20">
    <property type="entry name" value="MFS general substrate transporter like domains"/>
    <property type="match status" value="2"/>
</dbReference>
<feature type="transmembrane region" description="Helical" evidence="7">
    <location>
        <begin position="47"/>
        <end position="66"/>
    </location>
</feature>
<proteinExistence type="predicted"/>
<dbReference type="InterPro" id="IPR020846">
    <property type="entry name" value="MFS_dom"/>
</dbReference>
<feature type="transmembrane region" description="Helical" evidence="7">
    <location>
        <begin position="12"/>
        <end position="35"/>
    </location>
</feature>
<dbReference type="InterPro" id="IPR050171">
    <property type="entry name" value="MFS_Transporters"/>
</dbReference>
<feature type="transmembrane region" description="Helical" evidence="7">
    <location>
        <begin position="132"/>
        <end position="155"/>
    </location>
</feature>
<comment type="subcellular location">
    <subcellularLocation>
        <location evidence="1">Cell membrane</location>
        <topology evidence="1">Multi-pass membrane protein</topology>
    </subcellularLocation>
</comment>
<organism evidence="9 10">
    <name type="scientific">Sporolactobacillus mangiferae</name>
    <dbReference type="NCBI Taxonomy" id="2940498"/>
    <lineage>
        <taxon>Bacteria</taxon>
        <taxon>Bacillati</taxon>
        <taxon>Bacillota</taxon>
        <taxon>Bacilli</taxon>
        <taxon>Bacillales</taxon>
        <taxon>Sporolactobacillaceae</taxon>
        <taxon>Sporolactobacillus</taxon>
    </lineage>
</organism>
<reference evidence="9 10" key="1">
    <citation type="submission" date="2022-05" db="EMBL/GenBank/DDBJ databases">
        <title>Sporolactobacillus sp nov CPB3-1, isolated from tree bark (Mangifera indica L.).</title>
        <authorList>
            <person name="Phuengjayaem S."/>
            <person name="Tanasupawat S."/>
        </authorList>
    </citation>
    <scope>NUCLEOTIDE SEQUENCE [LARGE SCALE GENOMIC DNA]</scope>
    <source>
        <strain evidence="9 10">CPB3-1</strain>
    </source>
</reference>
<accession>A0ABT0M9U9</accession>
<evidence type="ECO:0000256" key="7">
    <source>
        <dbReference type="SAM" id="Phobius"/>
    </source>
</evidence>
<feature type="transmembrane region" description="Helical" evidence="7">
    <location>
        <begin position="211"/>
        <end position="230"/>
    </location>
</feature>
<feature type="transmembrane region" description="Helical" evidence="7">
    <location>
        <begin position="267"/>
        <end position="290"/>
    </location>
</feature>
<keyword evidence="6 7" id="KW-0472">Membrane</keyword>
<evidence type="ECO:0000256" key="6">
    <source>
        <dbReference type="ARBA" id="ARBA00023136"/>
    </source>
</evidence>
<keyword evidence="5 7" id="KW-1133">Transmembrane helix</keyword>
<dbReference type="PROSITE" id="PS00216">
    <property type="entry name" value="SUGAR_TRANSPORT_1"/>
    <property type="match status" value="1"/>
</dbReference>
<dbReference type="InterPro" id="IPR005829">
    <property type="entry name" value="Sugar_transporter_CS"/>
</dbReference>
<feature type="transmembrane region" description="Helical" evidence="7">
    <location>
        <begin position="356"/>
        <end position="380"/>
    </location>
</feature>
<protein>
    <submittedName>
        <fullName evidence="9">MFS transporter</fullName>
    </submittedName>
</protein>
<feature type="transmembrane region" description="Helical" evidence="7">
    <location>
        <begin position="386"/>
        <end position="405"/>
    </location>
</feature>
<evidence type="ECO:0000313" key="10">
    <source>
        <dbReference type="Proteomes" id="UP001203004"/>
    </source>
</evidence>
<evidence type="ECO:0000256" key="4">
    <source>
        <dbReference type="ARBA" id="ARBA00022692"/>
    </source>
</evidence>
<keyword evidence="3" id="KW-1003">Cell membrane</keyword>
<dbReference type="CDD" id="cd17329">
    <property type="entry name" value="MFS_MdtH_MDR_like"/>
    <property type="match status" value="1"/>
</dbReference>
<dbReference type="RefSeq" id="WP_249100050.1">
    <property type="nucleotide sequence ID" value="NZ_JAMAST010000005.1"/>
</dbReference>
<dbReference type="InterPro" id="IPR036259">
    <property type="entry name" value="MFS_trans_sf"/>
</dbReference>
<evidence type="ECO:0000259" key="8">
    <source>
        <dbReference type="PROSITE" id="PS50850"/>
    </source>
</evidence>
<name>A0ABT0M9U9_9BACL</name>
<dbReference type="PROSITE" id="PS50850">
    <property type="entry name" value="MFS"/>
    <property type="match status" value="1"/>
</dbReference>
<evidence type="ECO:0000313" key="9">
    <source>
        <dbReference type="EMBL" id="MCL1631650.1"/>
    </source>
</evidence>
<evidence type="ECO:0000256" key="3">
    <source>
        <dbReference type="ARBA" id="ARBA00022475"/>
    </source>
</evidence>